<accession>A0A4R4Y050</accession>
<gene>
    <name evidence="2" type="ORF">E1286_37295</name>
</gene>
<proteinExistence type="predicted"/>
<feature type="region of interest" description="Disordered" evidence="1">
    <location>
        <begin position="44"/>
        <end position="113"/>
    </location>
</feature>
<organism evidence="2 3">
    <name type="scientific">Nonomuraea terrae</name>
    <dbReference type="NCBI Taxonomy" id="2530383"/>
    <lineage>
        <taxon>Bacteria</taxon>
        <taxon>Bacillati</taxon>
        <taxon>Actinomycetota</taxon>
        <taxon>Actinomycetes</taxon>
        <taxon>Streptosporangiales</taxon>
        <taxon>Streptosporangiaceae</taxon>
        <taxon>Nonomuraea</taxon>
    </lineage>
</organism>
<evidence type="ECO:0000313" key="2">
    <source>
        <dbReference type="EMBL" id="TDD37336.1"/>
    </source>
</evidence>
<dbReference type="AlphaFoldDB" id="A0A4R4Y050"/>
<reference evidence="2 3" key="1">
    <citation type="submission" date="2019-03" db="EMBL/GenBank/DDBJ databases">
        <title>Draft genome sequences of novel Actinobacteria.</title>
        <authorList>
            <person name="Sahin N."/>
            <person name="Ay H."/>
            <person name="Saygin H."/>
        </authorList>
    </citation>
    <scope>NUCLEOTIDE SEQUENCE [LARGE SCALE GENOMIC DNA]</scope>
    <source>
        <strain evidence="2 3">CH32</strain>
    </source>
</reference>
<name>A0A4R4Y050_9ACTN</name>
<dbReference type="Proteomes" id="UP000295302">
    <property type="component" value="Unassembled WGS sequence"/>
</dbReference>
<protein>
    <submittedName>
        <fullName evidence="2">Uncharacterized protein</fullName>
    </submittedName>
</protein>
<keyword evidence="3" id="KW-1185">Reference proteome</keyword>
<comment type="caution">
    <text evidence="2">The sequence shown here is derived from an EMBL/GenBank/DDBJ whole genome shotgun (WGS) entry which is preliminary data.</text>
</comment>
<feature type="compositionally biased region" description="Basic and acidic residues" evidence="1">
    <location>
        <begin position="64"/>
        <end position="76"/>
    </location>
</feature>
<evidence type="ECO:0000256" key="1">
    <source>
        <dbReference type="SAM" id="MobiDB-lite"/>
    </source>
</evidence>
<dbReference type="RefSeq" id="WP_132620337.1">
    <property type="nucleotide sequence ID" value="NZ_SMKQ01000189.1"/>
</dbReference>
<dbReference type="EMBL" id="SMKQ01000189">
    <property type="protein sequence ID" value="TDD37336.1"/>
    <property type="molecule type" value="Genomic_DNA"/>
</dbReference>
<feature type="compositionally biased region" description="Gly residues" evidence="1">
    <location>
        <begin position="103"/>
        <end position="113"/>
    </location>
</feature>
<evidence type="ECO:0000313" key="3">
    <source>
        <dbReference type="Proteomes" id="UP000295302"/>
    </source>
</evidence>
<sequence length="113" mass="11828">MVRVERDAALAPDDDVVIVAGELAGEAQVLVDAPGRARHLARLHAGHPHGARDGGLRPDVPVSDDEHGERDGDARAEQPGARRARRRAGRRPAQARLTSDAGGPSGAGGTLRR</sequence>